<feature type="region of interest" description="Disordered" evidence="1">
    <location>
        <begin position="96"/>
        <end position="115"/>
    </location>
</feature>
<comment type="caution">
    <text evidence="2">The sequence shown here is derived from an EMBL/GenBank/DDBJ whole genome shotgun (WGS) entry which is preliminary data.</text>
</comment>
<name>A0A833W0L6_9HYME</name>
<evidence type="ECO:0000313" key="3">
    <source>
        <dbReference type="Proteomes" id="UP000655588"/>
    </source>
</evidence>
<dbReference type="EMBL" id="WNWW01000240">
    <property type="protein sequence ID" value="KAF3427979.1"/>
    <property type="molecule type" value="Genomic_DNA"/>
</dbReference>
<accession>A0A833W0L6</accession>
<evidence type="ECO:0000313" key="2">
    <source>
        <dbReference type="EMBL" id="KAF3427979.1"/>
    </source>
</evidence>
<reference evidence="2" key="1">
    <citation type="submission" date="2019-11" db="EMBL/GenBank/DDBJ databases">
        <title>The nuclear and mitochondrial genomes of Frieseomelitta varia - a highly eusocial stingless bee (Meliponini) with a permanently sterile worker caste.</title>
        <authorList>
            <person name="Freitas F.C.P."/>
            <person name="Lourenco A.P."/>
            <person name="Nunes F.M.F."/>
            <person name="Paschoal A.R."/>
            <person name="Abreu F.C.P."/>
            <person name="Barbin F.O."/>
            <person name="Bataglia L."/>
            <person name="Cardoso-Junior C.A.M."/>
            <person name="Cervoni M.S."/>
            <person name="Silva S.R."/>
            <person name="Dalarmi F."/>
            <person name="Del Lama M.A."/>
            <person name="Depintor T.S."/>
            <person name="Ferreira K.M."/>
            <person name="Goria P.S."/>
            <person name="Jaskot M.C."/>
            <person name="Lago D.C."/>
            <person name="Luna-Lucena D."/>
            <person name="Moda L.M."/>
            <person name="Nascimento L."/>
            <person name="Pedrino M."/>
            <person name="Rabico F.O."/>
            <person name="Sanches F.C."/>
            <person name="Santos D.E."/>
            <person name="Santos C.G."/>
            <person name="Vieira J."/>
            <person name="Lopes T.F."/>
            <person name="Barchuk A.R."/>
            <person name="Hartfelder K."/>
            <person name="Simoes Z.L.P."/>
            <person name="Bitondi M.M.G."/>
            <person name="Pinheiro D.G."/>
        </authorList>
    </citation>
    <scope>NUCLEOTIDE SEQUENCE</scope>
    <source>
        <strain evidence="2">USP_RPSP 00005682</strain>
        <tissue evidence="2">Whole individual</tissue>
    </source>
</reference>
<sequence length="217" mass="24468">MKKKKKKTESCKNLRDTPALFPSLAESFISERKSFYFQCNSSFDVSVKTNINGFTNPFAVPVDRCLKNGTCKIYTSGKVCAPVSMRLSRLLPIKSKMPSSNEKKPEVRSVATETTQTFSRESKLESLSTVLSTMRNHRNSVGMTMMNSTKQVNKVKPNVNRATNDSLSSPNQPYNQRVGHHVLPSRFTSLLLKRREKCFRAGFDDTSFLTGGRVEDH</sequence>
<proteinExistence type="predicted"/>
<dbReference type="AlphaFoldDB" id="A0A833W0L6"/>
<organism evidence="2 3">
    <name type="scientific">Frieseomelitta varia</name>
    <dbReference type="NCBI Taxonomy" id="561572"/>
    <lineage>
        <taxon>Eukaryota</taxon>
        <taxon>Metazoa</taxon>
        <taxon>Ecdysozoa</taxon>
        <taxon>Arthropoda</taxon>
        <taxon>Hexapoda</taxon>
        <taxon>Insecta</taxon>
        <taxon>Pterygota</taxon>
        <taxon>Neoptera</taxon>
        <taxon>Endopterygota</taxon>
        <taxon>Hymenoptera</taxon>
        <taxon>Apocrita</taxon>
        <taxon>Aculeata</taxon>
        <taxon>Apoidea</taxon>
        <taxon>Anthophila</taxon>
        <taxon>Apidae</taxon>
        <taxon>Frieseomelitta</taxon>
    </lineage>
</organism>
<evidence type="ECO:0000256" key="1">
    <source>
        <dbReference type="SAM" id="MobiDB-lite"/>
    </source>
</evidence>
<dbReference type="Proteomes" id="UP000655588">
    <property type="component" value="Unassembled WGS sequence"/>
</dbReference>
<keyword evidence="3" id="KW-1185">Reference proteome</keyword>
<gene>
    <name evidence="2" type="ORF">E2986_11581</name>
</gene>
<protein>
    <submittedName>
        <fullName evidence="2">Uncharacterized protein</fullName>
    </submittedName>
</protein>